<keyword evidence="8 10" id="KW-0472">Membrane</keyword>
<feature type="domain" description="Protein O-mannosyl-transferase C-terminal four TM" evidence="13">
    <location>
        <begin position="411"/>
        <end position="603"/>
    </location>
</feature>
<comment type="pathway">
    <text evidence="2 10">Protein modification; protein glycosylation.</text>
</comment>
<feature type="transmembrane region" description="Helical" evidence="10">
    <location>
        <begin position="201"/>
        <end position="218"/>
    </location>
</feature>
<feature type="transmembrane region" description="Helical" evidence="10">
    <location>
        <begin position="526"/>
        <end position="549"/>
    </location>
</feature>
<evidence type="ECO:0000256" key="5">
    <source>
        <dbReference type="ARBA" id="ARBA00022679"/>
    </source>
</evidence>
<reference evidence="15" key="1">
    <citation type="journal article" date="2019" name="Int. J. Syst. Evol. Microbiol.">
        <title>The Global Catalogue of Microorganisms (GCM) 10K type strain sequencing project: providing services to taxonomists for standard genome sequencing and annotation.</title>
        <authorList>
            <consortium name="The Broad Institute Genomics Platform"/>
            <consortium name="The Broad Institute Genome Sequencing Center for Infectious Disease"/>
            <person name="Wu L."/>
            <person name="Ma J."/>
        </authorList>
    </citation>
    <scope>NUCLEOTIDE SEQUENCE [LARGE SCALE GENOMIC DNA]</scope>
    <source>
        <strain evidence="15">JCM 16578</strain>
    </source>
</reference>
<feature type="transmembrane region" description="Helical" evidence="10">
    <location>
        <begin position="561"/>
        <end position="584"/>
    </location>
</feature>
<evidence type="ECO:0000256" key="3">
    <source>
        <dbReference type="ARBA" id="ARBA00007222"/>
    </source>
</evidence>
<keyword evidence="6 10" id="KW-0812">Transmembrane</keyword>
<evidence type="ECO:0000259" key="12">
    <source>
        <dbReference type="Pfam" id="PF02366"/>
    </source>
</evidence>
<keyword evidence="15" id="KW-1185">Reference proteome</keyword>
<proteinExistence type="inferred from homology"/>
<gene>
    <name evidence="14" type="ORF">GCM10022207_24630</name>
</gene>
<evidence type="ECO:0000259" key="13">
    <source>
        <dbReference type="Pfam" id="PF16192"/>
    </source>
</evidence>
<evidence type="ECO:0000256" key="2">
    <source>
        <dbReference type="ARBA" id="ARBA00004922"/>
    </source>
</evidence>
<name>A0ABP7K0I8_9ACTN</name>
<accession>A0ABP7K0I8</accession>
<dbReference type="PANTHER" id="PTHR10050:SF46">
    <property type="entry name" value="PROTEIN O-MANNOSYL-TRANSFERASE 2"/>
    <property type="match status" value="1"/>
</dbReference>
<sequence length="604" mass="67154">MGDRGAPDGSLDSGRATGLAATLQDGGDRVGPSAPTYGRSSGARGPADADARWLDRLRLRFRYVPMARTGTAERLVPGFPAPPTHLWRVLGCPPGLAHRAARATGWLGPVLVAVLAGVIRFWRLGRPHDLMFDETYYAKDAWAQLHLGYEGVWPDRKIADPQVLADPQVIPLSDRGAFVAHPPMGKWVISVGEWLFGLDPFGWRFMTAVLGTLSVLLLCRIGRRLFRSTFLGCLAGLLMAVDGLHYVLSRSALLDLVVMFFVLCAFGCLLIDRDRSRERLVRLLPRSDTGEVRPDEDVGARGGMGWRPWRLAAGVLLGLAAATKWNGLYFLVFFGAMTLLWDVAARRVAGARQPYRAVLGKDLGRSVASLVPVAVVTYLATWSGWFMSSDGYGRHWADGRGGSWAWVPAPLRSLWHYEYQVYQFNIGLHTPHKYQSNPWSWTVLGRPVPFHFQSSSYGQDGCKEAGGCAREIIALGTPLLWWSACFALAYLLYRWALRRDWRAGAVLCAVAAGWLPWFMYQDRTIFSFYAVAFLPYLCLAVAMTAGALLGPAGATERRRLWGVAGVGALMLLILWNFVYFFPIYSGSMIPTDSWRDRMWLDTWV</sequence>
<dbReference type="PANTHER" id="PTHR10050">
    <property type="entry name" value="DOLICHYL-PHOSPHATE-MANNOSE--PROTEIN MANNOSYLTRANSFERASE"/>
    <property type="match status" value="1"/>
</dbReference>
<keyword evidence="5 10" id="KW-0808">Transferase</keyword>
<feature type="transmembrane region" description="Helical" evidence="10">
    <location>
        <begin position="366"/>
        <end position="387"/>
    </location>
</feature>
<keyword evidence="4 10" id="KW-0328">Glycosyltransferase</keyword>
<evidence type="ECO:0000313" key="15">
    <source>
        <dbReference type="Proteomes" id="UP001501563"/>
    </source>
</evidence>
<feature type="transmembrane region" description="Helical" evidence="10">
    <location>
        <begin position="503"/>
        <end position="520"/>
    </location>
</feature>
<feature type="domain" description="ArnT-like N-terminal" evidence="12">
    <location>
        <begin position="111"/>
        <end position="270"/>
    </location>
</feature>
<organism evidence="14 15">
    <name type="scientific">Streptomyces lannensis</name>
    <dbReference type="NCBI Taxonomy" id="766498"/>
    <lineage>
        <taxon>Bacteria</taxon>
        <taxon>Bacillati</taxon>
        <taxon>Actinomycetota</taxon>
        <taxon>Actinomycetes</taxon>
        <taxon>Kitasatosporales</taxon>
        <taxon>Streptomycetaceae</taxon>
        <taxon>Streptomyces</taxon>
    </lineage>
</organism>
<dbReference type="InterPro" id="IPR003342">
    <property type="entry name" value="ArnT-like_N"/>
</dbReference>
<dbReference type="Proteomes" id="UP001501563">
    <property type="component" value="Unassembled WGS sequence"/>
</dbReference>
<dbReference type="InterPro" id="IPR032421">
    <property type="entry name" value="PMT_4TMC"/>
</dbReference>
<feature type="transmembrane region" description="Helical" evidence="10">
    <location>
        <begin position="306"/>
        <end position="322"/>
    </location>
</feature>
<dbReference type="Pfam" id="PF16192">
    <property type="entry name" value="PMT_4TMC"/>
    <property type="match status" value="1"/>
</dbReference>
<dbReference type="EC" id="2.4.1.-" evidence="10"/>
<dbReference type="EMBL" id="BAAAZA010000006">
    <property type="protein sequence ID" value="GAA3860071.1"/>
    <property type="molecule type" value="Genomic_DNA"/>
</dbReference>
<feature type="region of interest" description="Disordered" evidence="11">
    <location>
        <begin position="1"/>
        <end position="47"/>
    </location>
</feature>
<evidence type="ECO:0000256" key="11">
    <source>
        <dbReference type="SAM" id="MobiDB-lite"/>
    </source>
</evidence>
<evidence type="ECO:0000256" key="10">
    <source>
        <dbReference type="RuleBase" id="RU367007"/>
    </source>
</evidence>
<comment type="function">
    <text evidence="10">Protein O-mannosyltransferase that catalyzes the transfer of a single mannose residue from a polyprenol phospho-mannosyl lipidic donor to the hydroxyl group of selected serine and threonine residues in acceptor proteins.</text>
</comment>
<dbReference type="Pfam" id="PF02366">
    <property type="entry name" value="PMT"/>
    <property type="match status" value="1"/>
</dbReference>
<evidence type="ECO:0000256" key="7">
    <source>
        <dbReference type="ARBA" id="ARBA00022989"/>
    </source>
</evidence>
<evidence type="ECO:0000256" key="9">
    <source>
        <dbReference type="ARBA" id="ARBA00093617"/>
    </source>
</evidence>
<feature type="transmembrane region" description="Helical" evidence="10">
    <location>
        <begin position="103"/>
        <end position="122"/>
    </location>
</feature>
<keyword evidence="7 10" id="KW-1133">Transmembrane helix</keyword>
<dbReference type="InterPro" id="IPR027005">
    <property type="entry name" value="PMT-like"/>
</dbReference>
<feature type="transmembrane region" description="Helical" evidence="10">
    <location>
        <begin position="252"/>
        <end position="271"/>
    </location>
</feature>
<comment type="caution">
    <text evidence="14">The sequence shown here is derived from an EMBL/GenBank/DDBJ whole genome shotgun (WGS) entry which is preliminary data.</text>
</comment>
<evidence type="ECO:0000256" key="1">
    <source>
        <dbReference type="ARBA" id="ARBA00004127"/>
    </source>
</evidence>
<keyword evidence="10" id="KW-1003">Cell membrane</keyword>
<evidence type="ECO:0000256" key="8">
    <source>
        <dbReference type="ARBA" id="ARBA00023136"/>
    </source>
</evidence>
<comment type="similarity">
    <text evidence="3 10">Belongs to the glycosyltransferase 39 family.</text>
</comment>
<evidence type="ECO:0000313" key="14">
    <source>
        <dbReference type="EMBL" id="GAA3860071.1"/>
    </source>
</evidence>
<evidence type="ECO:0000256" key="6">
    <source>
        <dbReference type="ARBA" id="ARBA00022692"/>
    </source>
</evidence>
<evidence type="ECO:0000256" key="4">
    <source>
        <dbReference type="ARBA" id="ARBA00022676"/>
    </source>
</evidence>
<feature type="transmembrane region" description="Helical" evidence="10">
    <location>
        <begin position="225"/>
        <end position="246"/>
    </location>
</feature>
<feature type="transmembrane region" description="Helical" evidence="10">
    <location>
        <begin position="328"/>
        <end position="345"/>
    </location>
</feature>
<comment type="subcellular location">
    <subcellularLocation>
        <location evidence="10">Cell membrane</location>
    </subcellularLocation>
    <subcellularLocation>
        <location evidence="1">Endomembrane system</location>
        <topology evidence="1">Multi-pass membrane protein</topology>
    </subcellularLocation>
</comment>
<protein>
    <recommendedName>
        <fullName evidence="9 10">Polyprenol-phosphate-mannose--protein mannosyltransferase</fullName>
        <ecNumber evidence="10">2.4.1.-</ecNumber>
    </recommendedName>
</protein>
<feature type="transmembrane region" description="Helical" evidence="10">
    <location>
        <begin position="479"/>
        <end position="496"/>
    </location>
</feature>